<dbReference type="Gene3D" id="3.40.50.720">
    <property type="entry name" value="NAD(P)-binding Rossmann-like Domain"/>
    <property type="match status" value="1"/>
</dbReference>
<sequence length="54" mass="5872">MKVLVAGGAGFLGREVAEYLLRKGYDVFVLDPLADSHSMEGIKTIRGKSVISIY</sequence>
<feature type="domain" description="NAD-dependent epimerase/dehydratase" evidence="1">
    <location>
        <begin position="3"/>
        <end position="40"/>
    </location>
</feature>
<comment type="caution">
    <text evidence="2">The sequence shown here is derived from an EMBL/GenBank/DDBJ whole genome shotgun (WGS) entry which is preliminary data.</text>
</comment>
<protein>
    <submittedName>
        <fullName evidence="2">NAD-dependent epimerase/dehydratase family protein</fullName>
    </submittedName>
</protein>
<reference evidence="2" key="1">
    <citation type="journal article" date="2020" name="mSystems">
        <title>Genome- and Community-Level Interaction Insights into Carbon Utilization and Element Cycling Functions of Hydrothermarchaeota in Hydrothermal Sediment.</title>
        <authorList>
            <person name="Zhou Z."/>
            <person name="Liu Y."/>
            <person name="Xu W."/>
            <person name="Pan J."/>
            <person name="Luo Z.H."/>
            <person name="Li M."/>
        </authorList>
    </citation>
    <scope>NUCLEOTIDE SEQUENCE [LARGE SCALE GENOMIC DNA]</scope>
    <source>
        <strain evidence="2">SpSt-1259</strain>
    </source>
</reference>
<organism evidence="2">
    <name type="scientific">Fervidicoccus fontis</name>
    <dbReference type="NCBI Taxonomy" id="683846"/>
    <lineage>
        <taxon>Archaea</taxon>
        <taxon>Thermoproteota</taxon>
        <taxon>Thermoprotei</taxon>
        <taxon>Fervidicoccales</taxon>
        <taxon>Fervidicoccaceae</taxon>
        <taxon>Fervidicoccus</taxon>
    </lineage>
</organism>
<dbReference type="EMBL" id="DSFE01000094">
    <property type="protein sequence ID" value="HEU98055.1"/>
    <property type="molecule type" value="Genomic_DNA"/>
</dbReference>
<name>A0A7C2YYX9_9CREN</name>
<dbReference type="AlphaFoldDB" id="A0A7C2YYX9"/>
<accession>A0A7C2YYX9</accession>
<evidence type="ECO:0000259" key="1">
    <source>
        <dbReference type="Pfam" id="PF01370"/>
    </source>
</evidence>
<dbReference type="InterPro" id="IPR036291">
    <property type="entry name" value="NAD(P)-bd_dom_sf"/>
</dbReference>
<dbReference type="Proteomes" id="UP000885664">
    <property type="component" value="Unassembled WGS sequence"/>
</dbReference>
<dbReference type="Pfam" id="PF01370">
    <property type="entry name" value="Epimerase"/>
    <property type="match status" value="1"/>
</dbReference>
<gene>
    <name evidence="2" type="ORF">ENO36_04300</name>
</gene>
<evidence type="ECO:0000313" key="2">
    <source>
        <dbReference type="EMBL" id="HEU98055.1"/>
    </source>
</evidence>
<dbReference type="SUPFAM" id="SSF51735">
    <property type="entry name" value="NAD(P)-binding Rossmann-fold domains"/>
    <property type="match status" value="1"/>
</dbReference>
<dbReference type="InterPro" id="IPR001509">
    <property type="entry name" value="Epimerase_deHydtase"/>
</dbReference>
<proteinExistence type="predicted"/>